<gene>
    <name evidence="2" type="ORF">H9786_06880</name>
</gene>
<dbReference type="PANTHER" id="PTHR12128">
    <property type="entry name" value="DIHYDRODIPICOLINATE SYNTHASE"/>
    <property type="match status" value="1"/>
</dbReference>
<dbReference type="Proteomes" id="UP000823823">
    <property type="component" value="Unassembled WGS sequence"/>
</dbReference>
<evidence type="ECO:0000313" key="2">
    <source>
        <dbReference type="EMBL" id="HJB10241.1"/>
    </source>
</evidence>
<dbReference type="InterPro" id="IPR002220">
    <property type="entry name" value="DapA-like"/>
</dbReference>
<proteinExistence type="predicted"/>
<dbReference type="PANTHER" id="PTHR12128:SF51">
    <property type="entry name" value="BLL4205 PROTEIN"/>
    <property type="match status" value="1"/>
</dbReference>
<accession>A0A9D2LCV3</accession>
<organism evidence="2 3">
    <name type="scientific">Candidatus Brachybacterium merdavium</name>
    <dbReference type="NCBI Taxonomy" id="2838513"/>
    <lineage>
        <taxon>Bacteria</taxon>
        <taxon>Bacillati</taxon>
        <taxon>Actinomycetota</taxon>
        <taxon>Actinomycetes</taxon>
        <taxon>Micrococcales</taxon>
        <taxon>Dermabacteraceae</taxon>
        <taxon>Brachybacterium</taxon>
    </lineage>
</organism>
<reference evidence="2" key="2">
    <citation type="submission" date="2021-04" db="EMBL/GenBank/DDBJ databases">
        <authorList>
            <person name="Gilroy R."/>
        </authorList>
    </citation>
    <scope>NUCLEOTIDE SEQUENCE</scope>
    <source>
        <strain evidence="2">ChiHjej13B12-24818</strain>
    </source>
</reference>
<name>A0A9D2LCV3_9MICO</name>
<dbReference type="SMART" id="SM01130">
    <property type="entry name" value="DHDPS"/>
    <property type="match status" value="1"/>
</dbReference>
<evidence type="ECO:0000313" key="3">
    <source>
        <dbReference type="Proteomes" id="UP000823823"/>
    </source>
</evidence>
<protein>
    <submittedName>
        <fullName evidence="2">Dihydrodipicolinate synthase family protein</fullName>
    </submittedName>
</protein>
<comment type="caution">
    <text evidence="2">The sequence shown here is derived from an EMBL/GenBank/DDBJ whole genome shotgun (WGS) entry which is preliminary data.</text>
</comment>
<dbReference type="Gene3D" id="3.20.20.70">
    <property type="entry name" value="Aldolase class I"/>
    <property type="match status" value="1"/>
</dbReference>
<reference evidence="2" key="1">
    <citation type="journal article" date="2021" name="PeerJ">
        <title>Extensive microbial diversity within the chicken gut microbiome revealed by metagenomics and culture.</title>
        <authorList>
            <person name="Gilroy R."/>
            <person name="Ravi A."/>
            <person name="Getino M."/>
            <person name="Pursley I."/>
            <person name="Horton D.L."/>
            <person name="Alikhan N.F."/>
            <person name="Baker D."/>
            <person name="Gharbi K."/>
            <person name="Hall N."/>
            <person name="Watson M."/>
            <person name="Adriaenssens E.M."/>
            <person name="Foster-Nyarko E."/>
            <person name="Jarju S."/>
            <person name="Secka A."/>
            <person name="Antonio M."/>
            <person name="Oren A."/>
            <person name="Chaudhuri R.R."/>
            <person name="La Ragione R."/>
            <person name="Hildebrand F."/>
            <person name="Pallen M.J."/>
        </authorList>
    </citation>
    <scope>NUCLEOTIDE SEQUENCE</scope>
    <source>
        <strain evidence="2">ChiHjej13B12-24818</strain>
    </source>
</reference>
<dbReference type="GO" id="GO:0008840">
    <property type="term" value="F:4-hydroxy-tetrahydrodipicolinate synthase activity"/>
    <property type="evidence" value="ECO:0007669"/>
    <property type="project" value="TreeGrafter"/>
</dbReference>
<dbReference type="Pfam" id="PF00701">
    <property type="entry name" value="DHDPS"/>
    <property type="match status" value="1"/>
</dbReference>
<evidence type="ECO:0000256" key="1">
    <source>
        <dbReference type="ARBA" id="ARBA00023239"/>
    </source>
</evidence>
<dbReference type="AlphaFoldDB" id="A0A9D2LCV3"/>
<keyword evidence="1" id="KW-0456">Lyase</keyword>
<dbReference type="EMBL" id="DWZH01000050">
    <property type="protein sequence ID" value="HJB10241.1"/>
    <property type="molecule type" value="Genomic_DNA"/>
</dbReference>
<sequence length="354" mass="38176">MTDLEERTATDLRARLDTGVVIPAHPLALDDSGGLDLTAQRALTRYQLAAGAHGLAVGVHTTQFELHHDPGMLRTVWELAALTAAEAAPGQRPIMVAGLVGDTAQAVREAQIARELGYEAALMSPWGMSERSEPILLERAQAVGEVLPTIGFYLQDSVGGTPLTREFWRRLFELDSVVAVKVAPFDRYRTNDVLQELLVHDRWDQVAVLTGNDDAIVHDLLTPYRARVGGRLREVRARGGLLGQWAVGTKAAVELVARANAAVTADAIDQDLLALATDLVEVNAAVFDVAHDFAGCVPGVNEVLRQQGLVPTAACLGADLLSPGQSELIASMRSRYPELLDEQFVAEGRDAWLS</sequence>
<dbReference type="InterPro" id="IPR013785">
    <property type="entry name" value="Aldolase_TIM"/>
</dbReference>
<dbReference type="SUPFAM" id="SSF51569">
    <property type="entry name" value="Aldolase"/>
    <property type="match status" value="1"/>
</dbReference>